<dbReference type="EMBL" id="JAENGY010000144">
    <property type="protein sequence ID" value="KAG6972032.1"/>
    <property type="molecule type" value="Genomic_DNA"/>
</dbReference>
<comment type="caution">
    <text evidence="2">The sequence shown here is derived from an EMBL/GenBank/DDBJ whole genome shotgun (WGS) entry which is preliminary data.</text>
</comment>
<feature type="compositionally biased region" description="Low complexity" evidence="1">
    <location>
        <begin position="202"/>
        <end position="215"/>
    </location>
</feature>
<evidence type="ECO:0000256" key="1">
    <source>
        <dbReference type="SAM" id="MobiDB-lite"/>
    </source>
</evidence>
<feature type="compositionally biased region" description="Low complexity" evidence="1">
    <location>
        <begin position="74"/>
        <end position="85"/>
    </location>
</feature>
<organism evidence="2 3">
    <name type="scientific">Phytophthora aleatoria</name>
    <dbReference type="NCBI Taxonomy" id="2496075"/>
    <lineage>
        <taxon>Eukaryota</taxon>
        <taxon>Sar</taxon>
        <taxon>Stramenopiles</taxon>
        <taxon>Oomycota</taxon>
        <taxon>Peronosporomycetes</taxon>
        <taxon>Peronosporales</taxon>
        <taxon>Peronosporaceae</taxon>
        <taxon>Phytophthora</taxon>
    </lineage>
</organism>
<name>A0A8J5J145_9STRA</name>
<evidence type="ECO:0000313" key="3">
    <source>
        <dbReference type="Proteomes" id="UP000709295"/>
    </source>
</evidence>
<sequence length="288" mass="31601">MATSTASIAIPGDVHPFAANVSPRGVDLEVRLDLSLDALIKERRKEHKLFKKQEEAKKLKQKPQPVGKRKTPKQQKPPQQQQKQKVSTVKNGQKAQRKALMNKNRGLPTLSTSGKDKAAQPKTKTSIAATTAKLRRLMRADKAKNSSSGRLVVSPRANKSNATQQPKKKKSAPQQTRKVMSSTMQPKSGKKLHALKEQPKAQTTTPVRQVTRTNNKNAKLSITITGQKNSQKKQKAATKVLLPGKLSQARANKTPAAKKVTKRAKNRKAAAAKTTQVVRKVPGQGKKH</sequence>
<gene>
    <name evidence="2" type="ORF">JG688_00004167</name>
</gene>
<evidence type="ECO:0000313" key="2">
    <source>
        <dbReference type="EMBL" id="KAG6972032.1"/>
    </source>
</evidence>
<dbReference type="Proteomes" id="UP000709295">
    <property type="component" value="Unassembled WGS sequence"/>
</dbReference>
<protein>
    <submittedName>
        <fullName evidence="2">Uncharacterized protein</fullName>
    </submittedName>
</protein>
<accession>A0A8J5J145</accession>
<proteinExistence type="predicted"/>
<keyword evidence="3" id="KW-1185">Reference proteome</keyword>
<feature type="compositionally biased region" description="Low complexity" evidence="1">
    <location>
        <begin position="122"/>
        <end position="132"/>
    </location>
</feature>
<feature type="compositionally biased region" description="Basic residues" evidence="1">
    <location>
        <begin position="259"/>
        <end position="270"/>
    </location>
</feature>
<feature type="region of interest" description="Disordered" evidence="1">
    <location>
        <begin position="47"/>
        <end position="288"/>
    </location>
</feature>
<feature type="compositionally biased region" description="Polar residues" evidence="1">
    <location>
        <begin position="177"/>
        <end position="186"/>
    </location>
</feature>
<dbReference type="AlphaFoldDB" id="A0A8J5J145"/>
<feature type="region of interest" description="Disordered" evidence="1">
    <location>
        <begin position="1"/>
        <end position="24"/>
    </location>
</feature>
<reference evidence="2" key="1">
    <citation type="submission" date="2021-01" db="EMBL/GenBank/DDBJ databases">
        <title>Phytophthora aleatoria, a newly-described species from Pinus radiata is distinct from Phytophthora cactorum isolates based on comparative genomics.</title>
        <authorList>
            <person name="Mcdougal R."/>
            <person name="Panda P."/>
            <person name="Williams N."/>
            <person name="Studholme D.J."/>
        </authorList>
    </citation>
    <scope>NUCLEOTIDE SEQUENCE</scope>
    <source>
        <strain evidence="2">NZFS 4037</strain>
    </source>
</reference>
<feature type="compositionally biased region" description="Polar residues" evidence="1">
    <location>
        <begin position="216"/>
        <end position="229"/>
    </location>
</feature>